<proteinExistence type="predicted"/>
<feature type="region of interest" description="Disordered" evidence="1">
    <location>
        <begin position="65"/>
        <end position="100"/>
    </location>
</feature>
<dbReference type="Proteomes" id="UP000746612">
    <property type="component" value="Unassembled WGS sequence"/>
</dbReference>
<reference evidence="2" key="2">
    <citation type="submission" date="2021-03" db="EMBL/GenBank/DDBJ databases">
        <authorList>
            <person name="Alouane T."/>
            <person name="Langin T."/>
            <person name="Bonhomme L."/>
        </authorList>
    </citation>
    <scope>NUCLEOTIDE SEQUENCE</scope>
    <source>
        <strain evidence="2">MDC_Fg202</strain>
    </source>
</reference>
<evidence type="ECO:0000313" key="2">
    <source>
        <dbReference type="EMBL" id="CAG1968299.1"/>
    </source>
</evidence>
<feature type="region of interest" description="Disordered" evidence="1">
    <location>
        <begin position="1"/>
        <end position="26"/>
    </location>
</feature>
<evidence type="ECO:0000313" key="3">
    <source>
        <dbReference type="EMBL" id="VIO56445.1"/>
    </source>
</evidence>
<dbReference type="AlphaFoldDB" id="A0A4E9DEH0"/>
<gene>
    <name evidence="3" type="ORF">FUG_LOCUS211590</name>
    <name evidence="2" type="ORF">MDCFG202_LOCUS51043</name>
</gene>
<dbReference type="EMBL" id="CAAKMV010000124">
    <property type="protein sequence ID" value="VIO56445.1"/>
    <property type="molecule type" value="Genomic_DNA"/>
</dbReference>
<dbReference type="EMBL" id="CAJPIJ010000076">
    <property type="protein sequence ID" value="CAG1968299.1"/>
    <property type="molecule type" value="Genomic_DNA"/>
</dbReference>
<accession>A0A4E9DEH0</accession>
<reference evidence="3" key="1">
    <citation type="submission" date="2019-04" db="EMBL/GenBank/DDBJ databases">
        <authorList>
            <person name="Melise S."/>
            <person name="Noan J."/>
            <person name="Okalmin O."/>
        </authorList>
    </citation>
    <scope>NUCLEOTIDE SEQUENCE</scope>
    <source>
        <strain evidence="3">FN9</strain>
    </source>
</reference>
<name>A0A4E9DEH0_GIBZA</name>
<protein>
    <submittedName>
        <fullName evidence="3">Uncharacterized protein</fullName>
    </submittedName>
</protein>
<sequence length="100" mass="10046">MDAKGNSASLGAIMRSPTTASHAREVSVFEYAESGTDGRGSGKLGGGGANDGWVEVILHGVEGIEHVGGGVGSEVDEERDEERGKGGLGLGSPFAHGAHD</sequence>
<evidence type="ECO:0000256" key="1">
    <source>
        <dbReference type="SAM" id="MobiDB-lite"/>
    </source>
</evidence>
<organism evidence="3">
    <name type="scientific">Gibberella zeae</name>
    <name type="common">Wheat head blight fungus</name>
    <name type="synonym">Fusarium graminearum</name>
    <dbReference type="NCBI Taxonomy" id="5518"/>
    <lineage>
        <taxon>Eukaryota</taxon>
        <taxon>Fungi</taxon>
        <taxon>Dikarya</taxon>
        <taxon>Ascomycota</taxon>
        <taxon>Pezizomycotina</taxon>
        <taxon>Sordariomycetes</taxon>
        <taxon>Hypocreomycetidae</taxon>
        <taxon>Hypocreales</taxon>
        <taxon>Nectriaceae</taxon>
        <taxon>Fusarium</taxon>
    </lineage>
</organism>